<dbReference type="GO" id="GO:0005634">
    <property type="term" value="C:nucleus"/>
    <property type="evidence" value="ECO:0007669"/>
    <property type="project" value="UniProtKB-SubCell"/>
</dbReference>
<sequence length="2146" mass="240907">MDELLHHCLRELAFDGDLGCNISRLKDFIVEFYAHTNAPHPQNLDDAFCSFVWSLVVQQPTVRVGTIPPGVTPEVWIAPQTSAKRKAKARGEEHVETTPPELDLVPNAKKRTLDDLVQEYGDRLRIALDSDAIYAAITGSHIRFAKLSPMVYSALQIITRGRDNGITVVGLGQQSKYDQKTCFYLVRQLTELDLVVKVRRGGVGTHFCIHKYFFERNPSWKAIRDEETQAEDLEKQAQKAELELEEDATYVDSPTLDFSPIDARHLSSLPLIRARVVKLLKASKNYIHASNNMLITLGFSNPTKTDRRFFQSRIREMIQQGTIEKVVVPSNKKKSINASVKCFRLVTSEKNGEEGVVVQNEADDDEKDGGIGDQSSIKMNITIHKQIIDLLEESGTVGMTLNELSSALCQFDKRTIELLLTRADKYPPPSHLRDLGIAGLMETSGRERRHRYYTIAAYRSLVAREQLNKSSAGYGDIDLDNVGGFCPLDRSVFYDDEAILFNYQDVFKDKSKAKSGKGRKNPPKNPILPDGSVKQGRPRKYPLKGEAPSPSKVSRKRNRAREDKVTSAPELAKDFENNEHNEPIAKKRRLYKPSSGDADIGENEVQASSVKKKRGRPTKVPKVETLSDPSKKRDHPPKVKATTEVSVSVAVPKKRGRPRKNPILASDEANDSPTTHKKRGPPPKRRKTPANDGEDAMGLTQEESTSVVQDSPLEDTVEEPSQSIDDGVDETVAPHLDIEPMITPVDVDMPMRTVTETMSDKQSNEHVHRLVAGADYSEAAQDADALDSELVRSSGSVAHSPIPDESQMQLDLPQPGCSTEPPQPNHSQAPDVPSIPVQSNTIELPDVRSLDTTPRTRVNVSHLRRENELYRVLENLGGVVNVQTKEFFDAHMSLIESLAKVGEPTSAPIGTRTDKRTASKTLNNLERHGRIKLVKANVTTHTGVNRQTCIAYLPELGEERLNTFLMDLSRGIQPPPQQLGNFVKIDERVEYGADPTSTSRGALPLQLLQMEQPGDDRKERWSKNLARAEQLFKYDDATIREVLLAERTTLGQMYGFIVGKVVRARELHLSALKAFDASSTSPNIVSKDKRIIDISFFCHDLPLGLYCSLVSSLSHDDRLTHFFSTEEGRQTLVHDLPAHIHSVLQIGRSRARSRFLDILETLRSLKLVTPLQPTESETPWITCEANGDHPIAFQQASMQGWTINTPISAPAYWHFSDIAPIHLWAIAETLPPFWKDVPINTWDEGVIYWNLLRDACTNTQIAPNQNSESSAGNISASISVARSLRRAVSWNPDYVLTWHQMQYLKQFVDISSGHTLLQDEDETTRLAKLEKICWVTSVPEETVVKHLCALRGKLLRELDKARQRVKHQTAEKKAKRVQETKVSLARKAEEALKAREQEWDNLLQRVHPTTLEEPAAVRVSRVRKRFLQAGSTKDVDKWENAVTEALKEADLASKKVLKISSKRVLPAKPLPANASAPPVAAFNPTEPSVQSLIEKQGPAITAYKDKSKRNRNRNRKDGEDDSKKGDVRNTRRHRFQWNRDYDELARDASAIIRARCRGQPRLDWAAFEQVFPAVPRNTVRQRLTHIKDSPGNDAYLTRLEDRWHDLWIKHRGTLLLPDDDPQSTSNFDLIKHVEFLRKHVDKNALRVGFAEPAETTGIIIPRSVGQLVRGFDVIEGAPAVPVFDFMWNATVEEGREKRLQRLPFTQYPRECAHTQCSESETVAVAEAALKMAMGMPPERYDPEAASMLLRSAGDKSVGIATKNLISRGILSKSQRDPTKQKPGRQLKISENNQNAIGGSVSRDIFQDAVALDEIASTEDAWREWPLTATDGDLAALIQLVSDNQVEFKVDTSHPQAARPALDWNSKKADDDQIETVVYVHYTIQPASQPNAPNMLQTSSNTEQPMEMPMSLDLPSEAGPGHGCTLDGGLACCRQLTEEGIVDCMGCLEEEWLSLSSLLNDEERQLARLLLETVQNAGEQGVTKSDLMMNMSDGRICLFLQRMTESNVPLIFWTGYSSLVIVSAFFSSKWTVLISENPMIRVFPRRWLDIEGLRIADFWEAAVRAVTGVIIFRPGITQAELRWRLRSVYDRQEVSEVLHQLRRDGYVIVRSAFVTVWDQAGVPAPLDDVEERGLFLFLAPEKHWYQV</sequence>
<evidence type="ECO:0000256" key="5">
    <source>
        <dbReference type="ARBA" id="ARBA00023242"/>
    </source>
</evidence>
<protein>
    <submittedName>
        <fullName evidence="10">Uncharacterized protein</fullName>
    </submittedName>
</protein>
<dbReference type="OrthoDB" id="68020at2759"/>
<reference evidence="10 11" key="1">
    <citation type="journal article" date="2019" name="Nat. Ecol. Evol.">
        <title>Megaphylogeny resolves global patterns of mushroom evolution.</title>
        <authorList>
            <person name="Varga T."/>
            <person name="Krizsan K."/>
            <person name="Foldi C."/>
            <person name="Dima B."/>
            <person name="Sanchez-Garcia M."/>
            <person name="Sanchez-Ramirez S."/>
            <person name="Szollosi G.J."/>
            <person name="Szarkandi J.G."/>
            <person name="Papp V."/>
            <person name="Albert L."/>
            <person name="Andreopoulos W."/>
            <person name="Angelini C."/>
            <person name="Antonin V."/>
            <person name="Barry K.W."/>
            <person name="Bougher N.L."/>
            <person name="Buchanan P."/>
            <person name="Buyck B."/>
            <person name="Bense V."/>
            <person name="Catcheside P."/>
            <person name="Chovatia M."/>
            <person name="Cooper J."/>
            <person name="Damon W."/>
            <person name="Desjardin D."/>
            <person name="Finy P."/>
            <person name="Geml J."/>
            <person name="Haridas S."/>
            <person name="Hughes K."/>
            <person name="Justo A."/>
            <person name="Karasinski D."/>
            <person name="Kautmanova I."/>
            <person name="Kiss B."/>
            <person name="Kocsube S."/>
            <person name="Kotiranta H."/>
            <person name="LaButti K.M."/>
            <person name="Lechner B.E."/>
            <person name="Liimatainen K."/>
            <person name="Lipzen A."/>
            <person name="Lukacs Z."/>
            <person name="Mihaltcheva S."/>
            <person name="Morgado L.N."/>
            <person name="Niskanen T."/>
            <person name="Noordeloos M.E."/>
            <person name="Ohm R.A."/>
            <person name="Ortiz-Santana B."/>
            <person name="Ovrebo C."/>
            <person name="Racz N."/>
            <person name="Riley R."/>
            <person name="Savchenko A."/>
            <person name="Shiryaev A."/>
            <person name="Soop K."/>
            <person name="Spirin V."/>
            <person name="Szebenyi C."/>
            <person name="Tomsovsky M."/>
            <person name="Tulloss R.E."/>
            <person name="Uehling J."/>
            <person name="Grigoriev I.V."/>
            <person name="Vagvolgyi C."/>
            <person name="Papp T."/>
            <person name="Martin F.M."/>
            <person name="Miettinen O."/>
            <person name="Hibbett D.S."/>
            <person name="Nagy L.G."/>
        </authorList>
    </citation>
    <scope>NUCLEOTIDE SEQUENCE [LARGE SCALE GENOMIC DNA]</scope>
    <source>
        <strain evidence="10 11">CBS 166.37</strain>
    </source>
</reference>
<evidence type="ECO:0000313" key="11">
    <source>
        <dbReference type="Proteomes" id="UP000308652"/>
    </source>
</evidence>
<keyword evidence="2" id="KW-0597">Phosphoprotein</keyword>
<keyword evidence="3" id="KW-0238">DNA-binding</keyword>
<dbReference type="Pfam" id="PF04182">
    <property type="entry name" value="B-block_TFIIIC"/>
    <property type="match status" value="1"/>
</dbReference>
<dbReference type="GO" id="GO:0006384">
    <property type="term" value="P:transcription initiation at RNA polymerase III promoter"/>
    <property type="evidence" value="ECO:0007669"/>
    <property type="project" value="InterPro"/>
</dbReference>
<feature type="compositionally biased region" description="Basic residues" evidence="7">
    <location>
        <begin position="675"/>
        <end position="688"/>
    </location>
</feature>
<dbReference type="STRING" id="68775.A0A5C3LV02"/>
<dbReference type="EMBL" id="ML213611">
    <property type="protein sequence ID" value="TFK36810.1"/>
    <property type="molecule type" value="Genomic_DNA"/>
</dbReference>
<feature type="region of interest" description="Disordered" evidence="7">
    <location>
        <begin position="789"/>
        <end position="835"/>
    </location>
</feature>
<evidence type="ECO:0000256" key="4">
    <source>
        <dbReference type="ARBA" id="ARBA00023163"/>
    </source>
</evidence>
<name>A0A5C3LV02_9AGAR</name>
<feature type="compositionally biased region" description="Basic residues" evidence="7">
    <location>
        <begin position="513"/>
        <end position="522"/>
    </location>
</feature>
<proteinExistence type="predicted"/>
<feature type="compositionally biased region" description="Basic residues" evidence="7">
    <location>
        <begin position="610"/>
        <end position="619"/>
    </location>
</feature>
<organism evidence="10 11">
    <name type="scientific">Crucibulum laeve</name>
    <dbReference type="NCBI Taxonomy" id="68775"/>
    <lineage>
        <taxon>Eukaryota</taxon>
        <taxon>Fungi</taxon>
        <taxon>Dikarya</taxon>
        <taxon>Basidiomycota</taxon>
        <taxon>Agaricomycotina</taxon>
        <taxon>Agaricomycetes</taxon>
        <taxon>Agaricomycetidae</taxon>
        <taxon>Agaricales</taxon>
        <taxon>Agaricineae</taxon>
        <taxon>Nidulariaceae</taxon>
        <taxon>Crucibulum</taxon>
    </lineage>
</organism>
<evidence type="ECO:0000256" key="7">
    <source>
        <dbReference type="SAM" id="MobiDB-lite"/>
    </source>
</evidence>
<evidence type="ECO:0000256" key="6">
    <source>
        <dbReference type="SAM" id="Coils"/>
    </source>
</evidence>
<evidence type="ECO:0000256" key="2">
    <source>
        <dbReference type="ARBA" id="ARBA00022553"/>
    </source>
</evidence>
<dbReference type="PANTHER" id="PTHR15180:SF1">
    <property type="entry name" value="GENERAL TRANSCRIPTION FACTOR 3C POLYPEPTIDE 1"/>
    <property type="match status" value="1"/>
</dbReference>
<evidence type="ECO:0000256" key="1">
    <source>
        <dbReference type="ARBA" id="ARBA00004123"/>
    </source>
</evidence>
<dbReference type="InterPro" id="IPR007309">
    <property type="entry name" value="TFIIIC_Bblock-bd"/>
</dbReference>
<feature type="region of interest" description="Disordered" evidence="7">
    <location>
        <begin position="511"/>
        <end position="728"/>
    </location>
</feature>
<dbReference type="GO" id="GO:0003677">
    <property type="term" value="F:DNA binding"/>
    <property type="evidence" value="ECO:0007669"/>
    <property type="project" value="UniProtKB-KW"/>
</dbReference>
<feature type="compositionally biased region" description="Basic and acidic residues" evidence="7">
    <location>
        <begin position="560"/>
        <end position="585"/>
    </location>
</feature>
<keyword evidence="4" id="KW-0804">Transcription</keyword>
<feature type="compositionally biased region" description="Polar residues" evidence="7">
    <location>
        <begin position="1888"/>
        <end position="1903"/>
    </location>
</feature>
<gene>
    <name evidence="10" type="ORF">BDQ12DRAFT_633054</name>
</gene>
<dbReference type="InterPro" id="IPR046488">
    <property type="entry name" value="Sfc3/Tfc3_C"/>
</dbReference>
<feature type="domain" description="B-block binding subunit of TFIIIC" evidence="8">
    <location>
        <begin position="149"/>
        <end position="214"/>
    </location>
</feature>
<dbReference type="InterPro" id="IPR035625">
    <property type="entry name" value="Tfc3-like_eWH"/>
</dbReference>
<feature type="region of interest" description="Disordered" evidence="7">
    <location>
        <begin position="1888"/>
        <end position="1907"/>
    </location>
</feature>
<feature type="coiled-coil region" evidence="6">
    <location>
        <begin position="1351"/>
        <end position="1405"/>
    </location>
</feature>
<feature type="domain" description="Transcription factor tau subunit sfc3/Tfc3 C-terminal" evidence="9">
    <location>
        <begin position="1531"/>
        <end position="1903"/>
    </location>
</feature>
<keyword evidence="5" id="KW-0539">Nucleus</keyword>
<dbReference type="GO" id="GO:0042791">
    <property type="term" value="P:5S class rRNA transcription by RNA polymerase III"/>
    <property type="evidence" value="ECO:0007669"/>
    <property type="project" value="TreeGrafter"/>
</dbReference>
<keyword evidence="11" id="KW-1185">Reference proteome</keyword>
<dbReference type="PANTHER" id="PTHR15180">
    <property type="entry name" value="GENERAL TRANSCRIPTION FACTOR 3C POLYPEPTIDE 1"/>
    <property type="match status" value="1"/>
</dbReference>
<accession>A0A5C3LV02</accession>
<evidence type="ECO:0000259" key="8">
    <source>
        <dbReference type="Pfam" id="PF04182"/>
    </source>
</evidence>
<keyword evidence="6" id="KW-0175">Coiled coil</keyword>
<feature type="region of interest" description="Disordered" evidence="7">
    <location>
        <begin position="1468"/>
        <end position="1531"/>
    </location>
</feature>
<dbReference type="CDD" id="cd16169">
    <property type="entry name" value="Tau138_eWH"/>
    <property type="match status" value="1"/>
</dbReference>
<evidence type="ECO:0000259" key="9">
    <source>
        <dbReference type="Pfam" id="PF20222"/>
    </source>
</evidence>
<feature type="coiled-coil region" evidence="6">
    <location>
        <begin position="223"/>
        <end position="250"/>
    </location>
</feature>
<dbReference type="Proteomes" id="UP000308652">
    <property type="component" value="Unassembled WGS sequence"/>
</dbReference>
<dbReference type="GO" id="GO:0000127">
    <property type="term" value="C:transcription factor TFIIIC complex"/>
    <property type="evidence" value="ECO:0007669"/>
    <property type="project" value="InterPro"/>
</dbReference>
<dbReference type="InterPro" id="IPR044210">
    <property type="entry name" value="Tfc3-like"/>
</dbReference>
<comment type="subcellular location">
    <subcellularLocation>
        <location evidence="1">Nucleus</location>
    </subcellularLocation>
</comment>
<feature type="compositionally biased region" description="Basic and acidic residues" evidence="7">
    <location>
        <begin position="1515"/>
        <end position="1529"/>
    </location>
</feature>
<evidence type="ECO:0000313" key="10">
    <source>
        <dbReference type="EMBL" id="TFK36810.1"/>
    </source>
</evidence>
<evidence type="ECO:0000256" key="3">
    <source>
        <dbReference type="ARBA" id="ARBA00023125"/>
    </source>
</evidence>
<dbReference type="Pfam" id="PF20222">
    <property type="entry name" value="DUF6581"/>
    <property type="match status" value="1"/>
</dbReference>